<dbReference type="GO" id="GO:0000271">
    <property type="term" value="P:polysaccharide biosynthetic process"/>
    <property type="evidence" value="ECO:0007669"/>
    <property type="project" value="TreeGrafter"/>
</dbReference>
<dbReference type="PANTHER" id="PTHR30244:SF34">
    <property type="entry name" value="DTDP-4-AMINO-4,6-DIDEOXYGALACTOSE TRANSAMINASE"/>
    <property type="match status" value="1"/>
</dbReference>
<dbReference type="Gene3D" id="3.90.1150.10">
    <property type="entry name" value="Aspartate Aminotransferase, domain 1"/>
    <property type="match status" value="1"/>
</dbReference>
<protein>
    <submittedName>
        <fullName evidence="5">Putative pyridoxal dependent aminotransferase, DegT/DnrJ/EryC1/StrS types.Putative glutamine--scyllo-inositol transaminase. Putative UDP-4-amino-4-deoxy-L-arabinose--oxoglutarate aminotransferase</fullName>
        <ecNumber evidence="5">2.6.1.50</ecNumber>
    </submittedName>
</protein>
<dbReference type="Pfam" id="PF01041">
    <property type="entry name" value="DegT_DnrJ_EryC1"/>
    <property type="match status" value="1"/>
</dbReference>
<dbReference type="InterPro" id="IPR015421">
    <property type="entry name" value="PyrdxlP-dep_Trfase_major"/>
</dbReference>
<evidence type="ECO:0000256" key="1">
    <source>
        <dbReference type="ARBA" id="ARBA00037999"/>
    </source>
</evidence>
<keyword evidence="5" id="KW-0808">Transferase</keyword>
<dbReference type="InterPro" id="IPR015424">
    <property type="entry name" value="PyrdxlP-dep_Trfase"/>
</dbReference>
<dbReference type="EMBL" id="LO017727">
    <property type="protein sequence ID" value="CRH08227.1"/>
    <property type="molecule type" value="Genomic_DNA"/>
</dbReference>
<evidence type="ECO:0000256" key="4">
    <source>
        <dbReference type="RuleBase" id="RU004508"/>
    </source>
</evidence>
<dbReference type="EC" id="2.6.1.50" evidence="5"/>
<dbReference type="PANTHER" id="PTHR30244">
    <property type="entry name" value="TRANSAMINASE"/>
    <property type="match status" value="1"/>
</dbReference>
<dbReference type="InterPro" id="IPR015422">
    <property type="entry name" value="PyrdxlP-dep_Trfase_small"/>
</dbReference>
<sequence>MSSQYTIPLWNIDVGEAAAEGVAEAIRNRHISQGALTEAFETELARMLDVPYALCTTSGTVALMLSLRLLGVEPGDEIILPARSWVATANAAMLLGAKPILVDIEASRPVIDPWLIESAITPRTRAIMPVHLNGIGCQMDAIGAIGEKYEIPIVEDACQAIFSRQGARYLGTFGRLGCFSLGLAKMLPTGQGGVIVCHDRADYETLCALRNQGQRGGNLGDQIYMLGGNFKFTDMQAAMGLAQLPIIPRRIEHQLALQKVYEDGLCELPGMQPLSADATQGEHPLRAEWLCTWRHELLKTLNNHSIHAVAQGLGLHELPHIQPLLPMDAHFPNANRYSATFVTLPSGPEQPLENAQRTVDVLRANHPSASL</sequence>
<dbReference type="SUPFAM" id="SSF53383">
    <property type="entry name" value="PLP-dependent transferases"/>
    <property type="match status" value="1"/>
</dbReference>
<dbReference type="Gene3D" id="3.40.640.10">
    <property type="entry name" value="Type I PLP-dependent aspartate aminotransferase-like (Major domain)"/>
    <property type="match status" value="1"/>
</dbReference>
<name>A0A1S7LQ52_MAGMO</name>
<keyword evidence="3 4" id="KW-0663">Pyridoxal phosphate</keyword>
<comment type="similarity">
    <text evidence="1 4">Belongs to the DegT/DnrJ/EryC1 family.</text>
</comment>
<dbReference type="GO" id="GO:0030170">
    <property type="term" value="F:pyridoxal phosphate binding"/>
    <property type="evidence" value="ECO:0007669"/>
    <property type="project" value="TreeGrafter"/>
</dbReference>
<dbReference type="PIRSF" id="PIRSF000390">
    <property type="entry name" value="PLP_StrS"/>
    <property type="match status" value="1"/>
</dbReference>
<proteinExistence type="inferred from homology"/>
<dbReference type="CDD" id="cd00616">
    <property type="entry name" value="AHBA_syn"/>
    <property type="match status" value="1"/>
</dbReference>
<evidence type="ECO:0000256" key="2">
    <source>
        <dbReference type="PIRSR" id="PIRSR000390-1"/>
    </source>
</evidence>
<feature type="active site" description="Proton acceptor" evidence="2">
    <location>
        <position position="185"/>
    </location>
</feature>
<accession>A0A1S7LQ52</accession>
<dbReference type="AlphaFoldDB" id="A0A1S7LQ52"/>
<dbReference type="InterPro" id="IPR000653">
    <property type="entry name" value="DegT/StrS_aminotransferase"/>
</dbReference>
<reference evidence="5" key="1">
    <citation type="submission" date="2015-04" db="EMBL/GenBank/DDBJ databases">
        <authorList>
            <person name="Syromyatnikov M.Y."/>
            <person name="Popov V.N."/>
        </authorList>
    </citation>
    <scope>NUCLEOTIDE SEQUENCE</scope>
    <source>
        <strain evidence="5">MO-1</strain>
    </source>
</reference>
<evidence type="ECO:0000313" key="5">
    <source>
        <dbReference type="EMBL" id="CRH08227.1"/>
    </source>
</evidence>
<keyword evidence="5" id="KW-0032">Aminotransferase</keyword>
<gene>
    <name evidence="5" type="ORF">MAGMO_4099</name>
</gene>
<evidence type="ECO:0000256" key="3">
    <source>
        <dbReference type="PIRSR" id="PIRSR000390-2"/>
    </source>
</evidence>
<dbReference type="GO" id="GO:0047310">
    <property type="term" value="F:glutamine-scyllo-inositol transaminase activity"/>
    <property type="evidence" value="ECO:0007669"/>
    <property type="project" value="UniProtKB-EC"/>
</dbReference>
<feature type="modified residue" description="N6-(pyridoxal phosphate)lysine" evidence="3">
    <location>
        <position position="185"/>
    </location>
</feature>
<organism evidence="5">
    <name type="scientific">Magnetococcus massalia (strain MO-1)</name>
    <dbReference type="NCBI Taxonomy" id="451514"/>
    <lineage>
        <taxon>Bacteria</taxon>
        <taxon>Pseudomonadati</taxon>
        <taxon>Pseudomonadota</taxon>
        <taxon>Magnetococcia</taxon>
        <taxon>Magnetococcales</taxon>
        <taxon>Magnetococcaceae</taxon>
        <taxon>Magnetococcus</taxon>
    </lineage>
</organism>